<dbReference type="EMBL" id="LAZR01061998">
    <property type="protein sequence ID" value="KKK62423.1"/>
    <property type="molecule type" value="Genomic_DNA"/>
</dbReference>
<evidence type="ECO:0000313" key="1">
    <source>
        <dbReference type="EMBL" id="KKK62423.1"/>
    </source>
</evidence>
<reference evidence="1" key="1">
    <citation type="journal article" date="2015" name="Nature">
        <title>Complex archaea that bridge the gap between prokaryotes and eukaryotes.</title>
        <authorList>
            <person name="Spang A."/>
            <person name="Saw J.H."/>
            <person name="Jorgensen S.L."/>
            <person name="Zaremba-Niedzwiedzka K."/>
            <person name="Martijn J."/>
            <person name="Lind A.E."/>
            <person name="van Eijk R."/>
            <person name="Schleper C."/>
            <person name="Guy L."/>
            <person name="Ettema T.J."/>
        </authorList>
    </citation>
    <scope>NUCLEOTIDE SEQUENCE</scope>
</reference>
<name>A0A0F8X0K8_9ZZZZ</name>
<comment type="caution">
    <text evidence="1">The sequence shown here is derived from an EMBL/GenBank/DDBJ whole genome shotgun (WGS) entry which is preliminary data.</text>
</comment>
<sequence>TQDRNLIVYVLRVSFQLGKVTCPDCRRVGRIRAL</sequence>
<proteinExistence type="predicted"/>
<gene>
    <name evidence="1" type="ORF">LCGC14_3004460</name>
</gene>
<organism evidence="1">
    <name type="scientific">marine sediment metagenome</name>
    <dbReference type="NCBI Taxonomy" id="412755"/>
    <lineage>
        <taxon>unclassified sequences</taxon>
        <taxon>metagenomes</taxon>
        <taxon>ecological metagenomes</taxon>
    </lineage>
</organism>
<accession>A0A0F8X0K8</accession>
<feature type="non-terminal residue" evidence="1">
    <location>
        <position position="1"/>
    </location>
</feature>
<protein>
    <submittedName>
        <fullName evidence="1">Uncharacterized protein</fullName>
    </submittedName>
</protein>
<dbReference type="AlphaFoldDB" id="A0A0F8X0K8"/>